<feature type="transmembrane region" description="Helical" evidence="6">
    <location>
        <begin position="99"/>
        <end position="120"/>
    </location>
</feature>
<feature type="transmembrane region" description="Helical" evidence="6">
    <location>
        <begin position="352"/>
        <end position="373"/>
    </location>
</feature>
<evidence type="ECO:0000256" key="6">
    <source>
        <dbReference type="SAM" id="Phobius"/>
    </source>
</evidence>
<dbReference type="Pfam" id="PF04932">
    <property type="entry name" value="Wzy_C"/>
    <property type="match status" value="1"/>
</dbReference>
<dbReference type="AlphaFoldDB" id="A0A2N3L6I2"/>
<comment type="subcellular location">
    <subcellularLocation>
        <location evidence="1">Membrane</location>
        <topology evidence="1">Multi-pass membrane protein</topology>
    </subcellularLocation>
</comment>
<feature type="transmembrane region" description="Helical" evidence="6">
    <location>
        <begin position="260"/>
        <end position="282"/>
    </location>
</feature>
<gene>
    <name evidence="8" type="ORF">COO92_11420</name>
</gene>
<keyword evidence="3 6" id="KW-1133">Transmembrane helix</keyword>
<sequence>MVFPVVFRVAQFCLLAQIILAPLLLGGARPWAMGILSVLTGIGILALCAKMPIHIPRYLRVIWLIAGLVAGWMIVQSLPIWPMQAAPFNADHIALFPTAWHSTVADILWFIATLTLASLLAHKDPHSFIKQVCITTACAATLQVGLAALDQIAGWQTTFWFTKTAHIGDWTGSFANRNAFATVMIFGLLASLYCFARTPGFSAAKRIDQKGGWLAIAVICGVALLQSHSRSGVAIALVSIIVFGWIYVLASNVALTRWRIVSGILITSGWVGACALLVIFAFPEIGPRFADLSRLDLIQRDDAWASGVYAVMARPITGYGPGSIALVLGHFATPGLNANANWFSSHNIWLDGAITLGLPMMACLVLATLFAGFKIWRGLGTPPQKALFGTITTIFVLSASVDWIITLPALILPIGLVWAGCSQVGARRHREGHGPSGFAAQSGTRDQAVWP</sequence>
<feature type="transmembrane region" description="Helical" evidence="6">
    <location>
        <begin position="231"/>
        <end position="248"/>
    </location>
</feature>
<protein>
    <recommendedName>
        <fullName evidence="7">O-antigen ligase-related domain-containing protein</fullName>
    </recommendedName>
</protein>
<comment type="caution">
    <text evidence="8">The sequence shown here is derived from an EMBL/GenBank/DDBJ whole genome shotgun (WGS) entry which is preliminary data.</text>
</comment>
<feature type="transmembrane region" description="Helical" evidence="6">
    <location>
        <begin position="207"/>
        <end position="225"/>
    </location>
</feature>
<proteinExistence type="predicted"/>
<keyword evidence="4 6" id="KW-0472">Membrane</keyword>
<dbReference type="GO" id="GO:0016020">
    <property type="term" value="C:membrane"/>
    <property type="evidence" value="ECO:0007669"/>
    <property type="project" value="UniProtKB-SubCell"/>
</dbReference>
<feature type="transmembrane region" description="Helical" evidence="6">
    <location>
        <begin position="5"/>
        <end position="25"/>
    </location>
</feature>
<feature type="domain" description="O-antigen ligase-related" evidence="7">
    <location>
        <begin position="216"/>
        <end position="364"/>
    </location>
</feature>
<dbReference type="Proteomes" id="UP000233332">
    <property type="component" value="Unassembled WGS sequence"/>
</dbReference>
<organism evidence="8 9">
    <name type="scientific">Thalassospira lohafexi</name>
    <dbReference type="NCBI Taxonomy" id="744227"/>
    <lineage>
        <taxon>Bacteria</taxon>
        <taxon>Pseudomonadati</taxon>
        <taxon>Pseudomonadota</taxon>
        <taxon>Alphaproteobacteria</taxon>
        <taxon>Rhodospirillales</taxon>
        <taxon>Thalassospiraceae</taxon>
        <taxon>Thalassospira</taxon>
    </lineage>
</organism>
<keyword evidence="9" id="KW-1185">Reference proteome</keyword>
<dbReference type="EMBL" id="NXGX01000004">
    <property type="protein sequence ID" value="PKR58346.1"/>
    <property type="molecule type" value="Genomic_DNA"/>
</dbReference>
<name>A0A2N3L6I2_9PROT</name>
<feature type="transmembrane region" description="Helical" evidence="6">
    <location>
        <begin position="61"/>
        <end position="79"/>
    </location>
</feature>
<evidence type="ECO:0000256" key="2">
    <source>
        <dbReference type="ARBA" id="ARBA00022692"/>
    </source>
</evidence>
<evidence type="ECO:0000313" key="8">
    <source>
        <dbReference type="EMBL" id="PKR58346.1"/>
    </source>
</evidence>
<feature type="region of interest" description="Disordered" evidence="5">
    <location>
        <begin position="432"/>
        <end position="451"/>
    </location>
</feature>
<evidence type="ECO:0000256" key="4">
    <source>
        <dbReference type="ARBA" id="ARBA00023136"/>
    </source>
</evidence>
<dbReference type="InterPro" id="IPR051533">
    <property type="entry name" value="WaaL-like"/>
</dbReference>
<feature type="transmembrane region" description="Helical" evidence="6">
    <location>
        <begin position="394"/>
        <end position="419"/>
    </location>
</feature>
<dbReference type="InterPro" id="IPR007016">
    <property type="entry name" value="O-antigen_ligase-rel_domated"/>
</dbReference>
<evidence type="ECO:0000256" key="3">
    <source>
        <dbReference type="ARBA" id="ARBA00022989"/>
    </source>
</evidence>
<dbReference type="PANTHER" id="PTHR37422">
    <property type="entry name" value="TEICHURONIC ACID BIOSYNTHESIS PROTEIN TUAE"/>
    <property type="match status" value="1"/>
</dbReference>
<evidence type="ECO:0000256" key="1">
    <source>
        <dbReference type="ARBA" id="ARBA00004141"/>
    </source>
</evidence>
<evidence type="ECO:0000313" key="9">
    <source>
        <dbReference type="Proteomes" id="UP000233332"/>
    </source>
</evidence>
<feature type="transmembrane region" description="Helical" evidence="6">
    <location>
        <begin position="132"/>
        <end position="154"/>
    </location>
</feature>
<feature type="transmembrane region" description="Helical" evidence="6">
    <location>
        <begin position="31"/>
        <end position="49"/>
    </location>
</feature>
<keyword evidence="2 6" id="KW-0812">Transmembrane</keyword>
<evidence type="ECO:0000259" key="7">
    <source>
        <dbReference type="Pfam" id="PF04932"/>
    </source>
</evidence>
<dbReference type="PANTHER" id="PTHR37422:SF13">
    <property type="entry name" value="LIPOPOLYSACCHARIDE BIOSYNTHESIS PROTEIN PA4999-RELATED"/>
    <property type="match status" value="1"/>
</dbReference>
<feature type="transmembrane region" description="Helical" evidence="6">
    <location>
        <begin position="174"/>
        <end position="195"/>
    </location>
</feature>
<evidence type="ECO:0000256" key="5">
    <source>
        <dbReference type="SAM" id="MobiDB-lite"/>
    </source>
</evidence>
<reference evidence="8 9" key="1">
    <citation type="submission" date="2017-09" db="EMBL/GenBank/DDBJ databases">
        <title>Biodiversity and function of Thalassospira species in the particle-attached aromatic-hydrocarbon-degrading consortia from the surface seawater of the China South Sea.</title>
        <authorList>
            <person name="Dong C."/>
            <person name="Lai Q."/>
            <person name="Shao Z."/>
        </authorList>
    </citation>
    <scope>NUCLEOTIDE SEQUENCE [LARGE SCALE GENOMIC DNA]</scope>
    <source>
        <strain evidence="8 9">139Z-12</strain>
    </source>
</reference>
<accession>A0A2N3L6I2</accession>